<dbReference type="GO" id="GO:0032993">
    <property type="term" value="C:protein-DNA complex"/>
    <property type="evidence" value="ECO:0007669"/>
    <property type="project" value="TreeGrafter"/>
</dbReference>
<dbReference type="OrthoDB" id="9803714at2"/>
<name>A0A7V7UFA5_9FIRM</name>
<evidence type="ECO:0000256" key="3">
    <source>
        <dbReference type="ARBA" id="ARBA00023125"/>
    </source>
</evidence>
<dbReference type="Gene3D" id="1.10.10.10">
    <property type="entry name" value="Winged helix-like DNA-binding domain superfamily/Winged helix DNA-binding domain"/>
    <property type="match status" value="1"/>
</dbReference>
<dbReference type="Pfam" id="PF03466">
    <property type="entry name" value="LysR_substrate"/>
    <property type="match status" value="1"/>
</dbReference>
<sequence length="301" mass="34984">MTLQQLRYAIMIADCGSMNEAAKRLFISQPSLSGTMKELEEEIGADIFFRSNRGIIITPEGEEFLGYARQVVDQYRLLENRYIEKNSKKKFSVSMQHYTFAVKAFVEVVKKVGMEQYEFAVHETKTYEVIENVKNFKSELGVLYLNDFNEQVLTKILRENSLEFQELFQCDTYVYLWGEHPLAKQELISMEELEEYPCLAFEQGKNNSFYLAEEVMSTYEYKRIIKADDRATLLNLMVGLNGYTLCSGIICEELNGDDYKAVPLVESQKMRIGYIKRKGSNISSLGELYIKELQKYQDRVL</sequence>
<feature type="domain" description="HTH lysR-type" evidence="5">
    <location>
        <begin position="1"/>
        <end position="58"/>
    </location>
</feature>
<accession>A0A7V7UFA5</accession>
<comment type="similarity">
    <text evidence="1">Belongs to the LysR transcriptional regulatory family.</text>
</comment>
<evidence type="ECO:0000256" key="4">
    <source>
        <dbReference type="ARBA" id="ARBA00023163"/>
    </source>
</evidence>
<gene>
    <name evidence="6" type="ORF">F7O84_16915</name>
</gene>
<proteinExistence type="inferred from homology"/>
<keyword evidence="2" id="KW-0805">Transcription regulation</keyword>
<dbReference type="SUPFAM" id="SSF46785">
    <property type="entry name" value="Winged helix' DNA-binding domain"/>
    <property type="match status" value="1"/>
</dbReference>
<comment type="caution">
    <text evidence="6">The sequence shown here is derived from an EMBL/GenBank/DDBJ whole genome shotgun (WGS) entry which is preliminary data.</text>
</comment>
<keyword evidence="3" id="KW-0238">DNA-binding</keyword>
<dbReference type="InterPro" id="IPR005119">
    <property type="entry name" value="LysR_subst-bd"/>
</dbReference>
<evidence type="ECO:0000256" key="2">
    <source>
        <dbReference type="ARBA" id="ARBA00023015"/>
    </source>
</evidence>
<dbReference type="PROSITE" id="PS50931">
    <property type="entry name" value="HTH_LYSR"/>
    <property type="match status" value="1"/>
</dbReference>
<reference evidence="6 7" key="2">
    <citation type="submission" date="2020-02" db="EMBL/GenBank/DDBJ databases">
        <title>Candidatus Galacturonibacter soehngenii shows hetero-acetogenic catabolism of galacturonic acid but lacks a canonical carbon monoxide dehydrogenase/acetyl-CoA synthase complex.</title>
        <authorList>
            <person name="Diender M."/>
            <person name="Stouten G.R."/>
            <person name="Petersen J.F."/>
            <person name="Nielsen P.H."/>
            <person name="Dueholm M.S."/>
            <person name="Pronk J.T."/>
            <person name="Van Loosdrecht M.C.M."/>
        </authorList>
    </citation>
    <scope>NUCLEOTIDE SEQUENCE [LARGE SCALE GENOMIC DNA]</scope>
    <source>
        <strain evidence="6">GalUA</strain>
    </source>
</reference>
<dbReference type="CDD" id="cd05466">
    <property type="entry name" value="PBP2_LTTR_substrate"/>
    <property type="match status" value="1"/>
</dbReference>
<dbReference type="Pfam" id="PF00126">
    <property type="entry name" value="HTH_1"/>
    <property type="match status" value="1"/>
</dbReference>
<dbReference type="InterPro" id="IPR036388">
    <property type="entry name" value="WH-like_DNA-bd_sf"/>
</dbReference>
<dbReference type="EMBL" id="WAGX01000007">
    <property type="protein sequence ID" value="KAB1436049.1"/>
    <property type="molecule type" value="Genomic_DNA"/>
</dbReference>
<dbReference type="InterPro" id="IPR036390">
    <property type="entry name" value="WH_DNA-bd_sf"/>
</dbReference>
<keyword evidence="7" id="KW-1185">Reference proteome</keyword>
<dbReference type="InterPro" id="IPR000847">
    <property type="entry name" value="LysR_HTH_N"/>
</dbReference>
<dbReference type="PRINTS" id="PR00039">
    <property type="entry name" value="HTHLYSR"/>
</dbReference>
<dbReference type="Gene3D" id="3.40.190.10">
    <property type="entry name" value="Periplasmic binding protein-like II"/>
    <property type="match status" value="2"/>
</dbReference>
<evidence type="ECO:0000313" key="7">
    <source>
        <dbReference type="Proteomes" id="UP000461768"/>
    </source>
</evidence>
<dbReference type="FunFam" id="1.10.10.10:FF:000001">
    <property type="entry name" value="LysR family transcriptional regulator"/>
    <property type="match status" value="1"/>
</dbReference>
<keyword evidence="4" id="KW-0804">Transcription</keyword>
<dbReference type="PANTHER" id="PTHR30346">
    <property type="entry name" value="TRANSCRIPTIONAL DUAL REGULATOR HCAR-RELATED"/>
    <property type="match status" value="1"/>
</dbReference>
<reference evidence="6 7" key="1">
    <citation type="submission" date="2019-09" db="EMBL/GenBank/DDBJ databases">
        <authorList>
            <person name="Valk L.C."/>
        </authorList>
    </citation>
    <scope>NUCLEOTIDE SEQUENCE [LARGE SCALE GENOMIC DNA]</scope>
    <source>
        <strain evidence="6">GalUA</strain>
    </source>
</reference>
<dbReference type="PANTHER" id="PTHR30346:SF0">
    <property type="entry name" value="HCA OPERON TRANSCRIPTIONAL ACTIVATOR HCAR"/>
    <property type="match status" value="1"/>
</dbReference>
<evidence type="ECO:0000259" key="5">
    <source>
        <dbReference type="PROSITE" id="PS50931"/>
    </source>
</evidence>
<evidence type="ECO:0000256" key="1">
    <source>
        <dbReference type="ARBA" id="ARBA00009437"/>
    </source>
</evidence>
<dbReference type="GO" id="GO:0003677">
    <property type="term" value="F:DNA binding"/>
    <property type="evidence" value="ECO:0007669"/>
    <property type="project" value="UniProtKB-KW"/>
</dbReference>
<protein>
    <submittedName>
        <fullName evidence="6">LysR family transcriptional regulator</fullName>
    </submittedName>
</protein>
<organism evidence="6 7">
    <name type="scientific">Candidatus Galacturonatibacter soehngenii</name>
    <dbReference type="NCBI Taxonomy" id="2307010"/>
    <lineage>
        <taxon>Bacteria</taxon>
        <taxon>Bacillati</taxon>
        <taxon>Bacillota</taxon>
        <taxon>Clostridia</taxon>
        <taxon>Lachnospirales</taxon>
        <taxon>Lachnospiraceae</taxon>
        <taxon>Candidatus Galacturonatibacter</taxon>
    </lineage>
</organism>
<dbReference type="GO" id="GO:0003700">
    <property type="term" value="F:DNA-binding transcription factor activity"/>
    <property type="evidence" value="ECO:0007669"/>
    <property type="project" value="InterPro"/>
</dbReference>
<evidence type="ECO:0000313" key="6">
    <source>
        <dbReference type="EMBL" id="KAB1436049.1"/>
    </source>
</evidence>
<dbReference type="Proteomes" id="UP000461768">
    <property type="component" value="Unassembled WGS sequence"/>
</dbReference>
<dbReference type="SUPFAM" id="SSF53850">
    <property type="entry name" value="Periplasmic binding protein-like II"/>
    <property type="match status" value="1"/>
</dbReference>
<dbReference type="RefSeq" id="WP_151147964.1">
    <property type="nucleotide sequence ID" value="NZ_WAGX01000007.1"/>
</dbReference>
<dbReference type="AlphaFoldDB" id="A0A7V7UFA5"/>